<feature type="region of interest" description="Disordered" evidence="1">
    <location>
        <begin position="201"/>
        <end position="229"/>
    </location>
</feature>
<protein>
    <submittedName>
        <fullName evidence="2">Uncharacterized protein</fullName>
    </submittedName>
</protein>
<comment type="caution">
    <text evidence="2">The sequence shown here is derived from an EMBL/GenBank/DDBJ whole genome shotgun (WGS) entry which is preliminary data.</text>
</comment>
<dbReference type="OrthoDB" id="10536254at2759"/>
<evidence type="ECO:0000313" key="3">
    <source>
        <dbReference type="Proteomes" id="UP000499080"/>
    </source>
</evidence>
<accession>A0A4Y2GHS8</accession>
<feature type="compositionally biased region" description="Basic residues" evidence="1">
    <location>
        <begin position="215"/>
        <end position="228"/>
    </location>
</feature>
<dbReference type="AlphaFoldDB" id="A0A4Y2GHS8"/>
<feature type="region of interest" description="Disordered" evidence="1">
    <location>
        <begin position="252"/>
        <end position="287"/>
    </location>
</feature>
<organism evidence="2 3">
    <name type="scientific">Araneus ventricosus</name>
    <name type="common">Orbweaver spider</name>
    <name type="synonym">Epeira ventricosa</name>
    <dbReference type="NCBI Taxonomy" id="182803"/>
    <lineage>
        <taxon>Eukaryota</taxon>
        <taxon>Metazoa</taxon>
        <taxon>Ecdysozoa</taxon>
        <taxon>Arthropoda</taxon>
        <taxon>Chelicerata</taxon>
        <taxon>Arachnida</taxon>
        <taxon>Araneae</taxon>
        <taxon>Araneomorphae</taxon>
        <taxon>Entelegynae</taxon>
        <taxon>Araneoidea</taxon>
        <taxon>Araneidae</taxon>
        <taxon>Araneus</taxon>
    </lineage>
</organism>
<evidence type="ECO:0000313" key="2">
    <source>
        <dbReference type="EMBL" id="GBM53143.1"/>
    </source>
</evidence>
<proteinExistence type="predicted"/>
<name>A0A4Y2GHS8_ARAVE</name>
<gene>
    <name evidence="2" type="ORF">AVEN_90397_1</name>
</gene>
<sequence length="287" mass="32349">MAAAEQCKEIELRVKQLLNITHPGGKPHRVTDKNADSNHNPGGESRGVIDKKSNSNHNPFSVDGKRFVSDIEKSALFPQNPSFTERTPIDNLANPTSASNLIDLNVLTDFAAKHIPDSSFSTSDMVLNSNNTKLPHPDLEDDYSLEIKNGEPAILNFLNTVVKEIESSPHFLNMPEKPLPQMPESSEEVFLGQSFDNNKMFTDSKLKDGNDLRNSQRKKKKLNKRQMRKEKIKERMDGLYIKETTEIVKKLETDEDHSVKSPAKSNLNNLKSIEKKPVEPSQSFRIS</sequence>
<keyword evidence="3" id="KW-1185">Reference proteome</keyword>
<dbReference type="EMBL" id="BGPR01001408">
    <property type="protein sequence ID" value="GBM53143.1"/>
    <property type="molecule type" value="Genomic_DNA"/>
</dbReference>
<dbReference type="Proteomes" id="UP000499080">
    <property type="component" value="Unassembled WGS sequence"/>
</dbReference>
<reference evidence="2 3" key="1">
    <citation type="journal article" date="2019" name="Sci. Rep.">
        <title>Orb-weaving spider Araneus ventricosus genome elucidates the spidroin gene catalogue.</title>
        <authorList>
            <person name="Kono N."/>
            <person name="Nakamura H."/>
            <person name="Ohtoshi R."/>
            <person name="Moran D.A.P."/>
            <person name="Shinohara A."/>
            <person name="Yoshida Y."/>
            <person name="Fujiwara M."/>
            <person name="Mori M."/>
            <person name="Tomita M."/>
            <person name="Arakawa K."/>
        </authorList>
    </citation>
    <scope>NUCLEOTIDE SEQUENCE [LARGE SCALE GENOMIC DNA]</scope>
</reference>
<evidence type="ECO:0000256" key="1">
    <source>
        <dbReference type="SAM" id="MobiDB-lite"/>
    </source>
</evidence>
<feature type="region of interest" description="Disordered" evidence="1">
    <location>
        <begin position="21"/>
        <end position="63"/>
    </location>
</feature>
<feature type="compositionally biased region" description="Basic and acidic residues" evidence="1">
    <location>
        <begin position="202"/>
        <end position="211"/>
    </location>
</feature>